<comment type="caution">
    <text evidence="1">The sequence shown here is derived from an EMBL/GenBank/DDBJ whole genome shotgun (WGS) entry which is preliminary data.</text>
</comment>
<name>A0A495J6E1_9SPHI</name>
<dbReference type="EMBL" id="RBKU01000001">
    <property type="protein sequence ID" value="RKR83579.1"/>
    <property type="molecule type" value="Genomic_DNA"/>
</dbReference>
<dbReference type="AlphaFoldDB" id="A0A495J6E1"/>
<gene>
    <name evidence="1" type="ORF">BDD43_3789</name>
</gene>
<organism evidence="1 2">
    <name type="scientific">Mucilaginibacter gracilis</name>
    <dbReference type="NCBI Taxonomy" id="423350"/>
    <lineage>
        <taxon>Bacteria</taxon>
        <taxon>Pseudomonadati</taxon>
        <taxon>Bacteroidota</taxon>
        <taxon>Sphingobacteriia</taxon>
        <taxon>Sphingobacteriales</taxon>
        <taxon>Sphingobacteriaceae</taxon>
        <taxon>Mucilaginibacter</taxon>
    </lineage>
</organism>
<dbReference type="OrthoDB" id="9786534at2"/>
<sequence>MALKSLQSVFKTELAKIKQLKMAAQFCRVVTDLPVPLQRYFEFCGYTGKECARAVTVDWESAWLKLALKGKWKKVVCTQINVLPQPVRLFYIRRKLLGVFPFGAIDEFMQNNSQMLIKLLNFFTVSHATGKEMDKAELVTILAETILIPAYALQYYITWKQLNPNCVKGTINYKGICASGLFYFGEAGQILSFETNDRYYTTKTGEYVQTRWLARVDSYRPHHGGNIPSAFATIWRRPEGDFEYFKGTIAAIRYTPFETFGVGAKPGAVNSRYISHPKLAFP</sequence>
<keyword evidence="2" id="KW-1185">Reference proteome</keyword>
<evidence type="ECO:0000313" key="2">
    <source>
        <dbReference type="Proteomes" id="UP000268007"/>
    </source>
</evidence>
<accession>A0A495J6E1</accession>
<dbReference type="RefSeq" id="WP_121199057.1">
    <property type="nucleotide sequence ID" value="NZ_RBKU01000001.1"/>
</dbReference>
<dbReference type="InterPro" id="IPR054213">
    <property type="entry name" value="DUF6920"/>
</dbReference>
<evidence type="ECO:0000313" key="1">
    <source>
        <dbReference type="EMBL" id="RKR83579.1"/>
    </source>
</evidence>
<reference evidence="1 2" key="1">
    <citation type="submission" date="2018-10" db="EMBL/GenBank/DDBJ databases">
        <title>Genomic Encyclopedia of Archaeal and Bacterial Type Strains, Phase II (KMG-II): from individual species to whole genera.</title>
        <authorList>
            <person name="Goeker M."/>
        </authorList>
    </citation>
    <scope>NUCLEOTIDE SEQUENCE [LARGE SCALE GENOMIC DNA]</scope>
    <source>
        <strain evidence="1 2">DSM 18602</strain>
    </source>
</reference>
<protein>
    <submittedName>
        <fullName evidence="1">Uncharacterized protein</fullName>
    </submittedName>
</protein>
<dbReference type="Pfam" id="PF21900">
    <property type="entry name" value="DUF6920"/>
    <property type="match status" value="1"/>
</dbReference>
<dbReference type="Proteomes" id="UP000268007">
    <property type="component" value="Unassembled WGS sequence"/>
</dbReference>
<proteinExistence type="predicted"/>